<evidence type="ECO:0008006" key="12">
    <source>
        <dbReference type="Google" id="ProtNLM"/>
    </source>
</evidence>
<dbReference type="SUPFAM" id="SSF50630">
    <property type="entry name" value="Acid proteases"/>
    <property type="match status" value="1"/>
</dbReference>
<evidence type="ECO:0000256" key="6">
    <source>
        <dbReference type="PROSITE-ProRule" id="PRU00047"/>
    </source>
</evidence>
<dbReference type="Pfam" id="PF14543">
    <property type="entry name" value="TAXi_N"/>
    <property type="match status" value="1"/>
</dbReference>
<dbReference type="AlphaFoldDB" id="A0AA88WVH5"/>
<dbReference type="InterPro" id="IPR032861">
    <property type="entry name" value="TAXi_N"/>
</dbReference>
<feature type="compositionally biased region" description="Basic residues" evidence="7">
    <location>
        <begin position="37"/>
        <end position="50"/>
    </location>
</feature>
<organism evidence="10 11">
    <name type="scientific">Escallonia herrerae</name>
    <dbReference type="NCBI Taxonomy" id="1293975"/>
    <lineage>
        <taxon>Eukaryota</taxon>
        <taxon>Viridiplantae</taxon>
        <taxon>Streptophyta</taxon>
        <taxon>Embryophyta</taxon>
        <taxon>Tracheophyta</taxon>
        <taxon>Spermatophyta</taxon>
        <taxon>Magnoliopsida</taxon>
        <taxon>eudicotyledons</taxon>
        <taxon>Gunneridae</taxon>
        <taxon>Pentapetalae</taxon>
        <taxon>asterids</taxon>
        <taxon>campanulids</taxon>
        <taxon>Escalloniales</taxon>
        <taxon>Escalloniaceae</taxon>
        <taxon>Escallonia</taxon>
    </lineage>
</organism>
<dbReference type="Gene3D" id="4.10.60.10">
    <property type="entry name" value="Zinc finger, CCHC-type"/>
    <property type="match status" value="1"/>
</dbReference>
<dbReference type="GO" id="GO:0003676">
    <property type="term" value="F:nucleic acid binding"/>
    <property type="evidence" value="ECO:0007669"/>
    <property type="project" value="InterPro"/>
</dbReference>
<reference evidence="10" key="1">
    <citation type="submission" date="2022-12" db="EMBL/GenBank/DDBJ databases">
        <title>Draft genome assemblies for two species of Escallonia (Escalloniales).</title>
        <authorList>
            <person name="Chanderbali A."/>
            <person name="Dervinis C."/>
            <person name="Anghel I."/>
            <person name="Soltis D."/>
            <person name="Soltis P."/>
            <person name="Zapata F."/>
        </authorList>
    </citation>
    <scope>NUCLEOTIDE SEQUENCE</scope>
    <source>
        <strain evidence="10">UCBG64.0493</strain>
        <tissue evidence="10">Leaf</tissue>
    </source>
</reference>
<feature type="domain" description="CCHC-type" evidence="8">
    <location>
        <begin position="68"/>
        <end position="81"/>
    </location>
</feature>
<dbReference type="InterPro" id="IPR033121">
    <property type="entry name" value="PEPTIDASE_A1"/>
</dbReference>
<dbReference type="FunFam" id="2.40.70.10:FF:000031">
    <property type="entry name" value="Aspartyl protease AED1"/>
    <property type="match status" value="1"/>
</dbReference>
<proteinExistence type="inferred from homology"/>
<evidence type="ECO:0000256" key="1">
    <source>
        <dbReference type="ARBA" id="ARBA00007447"/>
    </source>
</evidence>
<dbReference type="SMART" id="SM00343">
    <property type="entry name" value="ZnF_C2HC"/>
    <property type="match status" value="1"/>
</dbReference>
<sequence length="516" mass="56878">MKHLHIEEETTNHDKELANKTIVKAHVVVDKDEKKNSGRHNLNKFLKPKNSKGYNPSSSNSKAKNKECYNCHKIGHFAKDCHQLKHGSDKKKDSLMNLELVWFKELYKTDGFSVDIIHRDSPLSPFYNHSATQAELAEAALLRSTARINHFRQSSTYGTKIQSVVIGGDGEYLMKLSVGSPPAEGFAILDTGSDLVWVQCEECIKCHPQNGTRFDPAKSSTYKNVSCYSELCQALSPGECGRKRENECEYEYGYEDGTNTVGILATDTCTFDSSDGQVATFPDSVFGCGLKQGGEWESSSSGLLGLGSGPLSRVSQLGAQIEHKFSYCLLPSSVNSTSNFRFGKDAVITGEGVVSTPILSKLDPSFYFLNLEGVTIGDKRFANKQAGPGEGKIIIDSGTTFNYFHSKLHYNLKAAVKKHMGLKPVPHPPTDFRLCYNTIAFSEVPEMTTVFHFTGADVTLKNINIFMEIDNITCLGMLHAGDDVAIYGVFAQMNFQVAYDLQRKLVSFAPADGTKS</sequence>
<evidence type="ECO:0000256" key="2">
    <source>
        <dbReference type="ARBA" id="ARBA00022670"/>
    </source>
</evidence>
<keyword evidence="2" id="KW-0645">Protease</keyword>
<dbReference type="InterPro" id="IPR021109">
    <property type="entry name" value="Peptidase_aspartic_dom_sf"/>
</dbReference>
<keyword evidence="5" id="KW-0325">Glycoprotein</keyword>
<dbReference type="SUPFAM" id="SSF57756">
    <property type="entry name" value="Retrovirus zinc finger-like domains"/>
    <property type="match status" value="1"/>
</dbReference>
<comment type="caution">
    <text evidence="10">The sequence shown here is derived from an EMBL/GenBank/DDBJ whole genome shotgun (WGS) entry which is preliminary data.</text>
</comment>
<dbReference type="GO" id="GO:0005576">
    <property type="term" value="C:extracellular region"/>
    <property type="evidence" value="ECO:0007669"/>
    <property type="project" value="TreeGrafter"/>
</dbReference>
<dbReference type="CDD" id="cd05476">
    <property type="entry name" value="pepsin_A_like_plant"/>
    <property type="match status" value="1"/>
</dbReference>
<comment type="similarity">
    <text evidence="1">Belongs to the peptidase A1 family.</text>
</comment>
<keyword evidence="11" id="KW-1185">Reference proteome</keyword>
<evidence type="ECO:0000256" key="7">
    <source>
        <dbReference type="SAM" id="MobiDB-lite"/>
    </source>
</evidence>
<keyword evidence="6" id="KW-0863">Zinc-finger</keyword>
<dbReference type="PROSITE" id="PS50158">
    <property type="entry name" value="ZF_CCHC"/>
    <property type="match status" value="1"/>
</dbReference>
<keyword evidence="4" id="KW-0378">Hydrolase</keyword>
<dbReference type="InterPro" id="IPR032799">
    <property type="entry name" value="TAXi_C"/>
</dbReference>
<dbReference type="InterPro" id="IPR001969">
    <property type="entry name" value="Aspartic_peptidase_AS"/>
</dbReference>
<dbReference type="GO" id="GO:0008270">
    <property type="term" value="F:zinc ion binding"/>
    <property type="evidence" value="ECO:0007669"/>
    <property type="project" value="UniProtKB-KW"/>
</dbReference>
<dbReference type="PROSITE" id="PS51767">
    <property type="entry name" value="PEPTIDASE_A1"/>
    <property type="match status" value="1"/>
</dbReference>
<dbReference type="GO" id="GO:0004190">
    <property type="term" value="F:aspartic-type endopeptidase activity"/>
    <property type="evidence" value="ECO:0007669"/>
    <property type="project" value="UniProtKB-KW"/>
</dbReference>
<evidence type="ECO:0000256" key="3">
    <source>
        <dbReference type="ARBA" id="ARBA00022750"/>
    </source>
</evidence>
<evidence type="ECO:0000313" key="10">
    <source>
        <dbReference type="EMBL" id="KAK3034917.1"/>
    </source>
</evidence>
<dbReference type="GO" id="GO:0006508">
    <property type="term" value="P:proteolysis"/>
    <property type="evidence" value="ECO:0007669"/>
    <property type="project" value="UniProtKB-KW"/>
</dbReference>
<evidence type="ECO:0000313" key="11">
    <source>
        <dbReference type="Proteomes" id="UP001188597"/>
    </source>
</evidence>
<dbReference type="PANTHER" id="PTHR47967:SF138">
    <property type="entry name" value="ASPARTIC PROTEINASE CDR1-LIKE"/>
    <property type="match status" value="1"/>
</dbReference>
<dbReference type="EMBL" id="JAVXUP010000188">
    <property type="protein sequence ID" value="KAK3034917.1"/>
    <property type="molecule type" value="Genomic_DNA"/>
</dbReference>
<dbReference type="InterPro" id="IPR034161">
    <property type="entry name" value="Pepsin-like_plant"/>
</dbReference>
<keyword evidence="6" id="KW-0479">Metal-binding</keyword>
<feature type="region of interest" description="Disordered" evidence="7">
    <location>
        <begin position="32"/>
        <end position="63"/>
    </location>
</feature>
<dbReference type="Pfam" id="PF14541">
    <property type="entry name" value="TAXi_C"/>
    <property type="match status" value="1"/>
</dbReference>
<dbReference type="InterPro" id="IPR001878">
    <property type="entry name" value="Znf_CCHC"/>
</dbReference>
<dbReference type="Proteomes" id="UP001188597">
    <property type="component" value="Unassembled WGS sequence"/>
</dbReference>
<evidence type="ECO:0000256" key="4">
    <source>
        <dbReference type="ARBA" id="ARBA00022801"/>
    </source>
</evidence>
<keyword evidence="3" id="KW-0064">Aspartyl protease</keyword>
<keyword evidence="6" id="KW-0862">Zinc</keyword>
<evidence type="ECO:0000256" key="5">
    <source>
        <dbReference type="ARBA" id="ARBA00023180"/>
    </source>
</evidence>
<dbReference type="PROSITE" id="PS00141">
    <property type="entry name" value="ASP_PROTEASE"/>
    <property type="match status" value="1"/>
</dbReference>
<dbReference type="InterPro" id="IPR051708">
    <property type="entry name" value="Plant_Aspart_Prot_A1"/>
</dbReference>
<feature type="domain" description="Peptidase A1" evidence="9">
    <location>
        <begin position="172"/>
        <end position="509"/>
    </location>
</feature>
<dbReference type="InterPro" id="IPR036875">
    <property type="entry name" value="Znf_CCHC_sf"/>
</dbReference>
<protein>
    <recommendedName>
        <fullName evidence="12">Peptidase A1 domain-containing protein</fullName>
    </recommendedName>
</protein>
<gene>
    <name evidence="10" type="ORF">RJ639_034159</name>
</gene>
<name>A0AA88WVH5_9ASTE</name>
<accession>A0AA88WVH5</accession>
<evidence type="ECO:0000259" key="8">
    <source>
        <dbReference type="PROSITE" id="PS50158"/>
    </source>
</evidence>
<dbReference type="Gene3D" id="2.40.70.10">
    <property type="entry name" value="Acid Proteases"/>
    <property type="match status" value="2"/>
</dbReference>
<evidence type="ECO:0000259" key="9">
    <source>
        <dbReference type="PROSITE" id="PS51767"/>
    </source>
</evidence>
<dbReference type="PANTHER" id="PTHR47967">
    <property type="entry name" value="OS07G0603500 PROTEIN-RELATED"/>
    <property type="match status" value="1"/>
</dbReference>